<evidence type="ECO:0000256" key="8">
    <source>
        <dbReference type="ARBA" id="ARBA00023136"/>
    </source>
</evidence>
<feature type="domain" description="Protein kinase" evidence="10">
    <location>
        <begin position="195"/>
        <end position="486"/>
    </location>
</feature>
<dbReference type="GO" id="GO:0005524">
    <property type="term" value="F:ATP binding"/>
    <property type="evidence" value="ECO:0007669"/>
    <property type="project" value="UniProtKB-KW"/>
</dbReference>
<dbReference type="InterPro" id="IPR011009">
    <property type="entry name" value="Kinase-like_dom_sf"/>
</dbReference>
<dbReference type="GO" id="GO:0051707">
    <property type="term" value="P:response to other organism"/>
    <property type="evidence" value="ECO:0007669"/>
    <property type="project" value="UniProtKB-ARBA"/>
</dbReference>
<evidence type="ECO:0000256" key="5">
    <source>
        <dbReference type="ARBA" id="ARBA00022741"/>
    </source>
</evidence>
<evidence type="ECO:0000259" key="10">
    <source>
        <dbReference type="PROSITE" id="PS50011"/>
    </source>
</evidence>
<dbReference type="SMART" id="SM00220">
    <property type="entry name" value="S_TKc"/>
    <property type="match status" value="1"/>
</dbReference>
<dbReference type="PROSITE" id="PS50011">
    <property type="entry name" value="PROTEIN_KINASE_DOM"/>
    <property type="match status" value="1"/>
</dbReference>
<keyword evidence="2" id="KW-1003">Cell membrane</keyword>
<keyword evidence="4" id="KW-0732">Signal</keyword>
<dbReference type="Gene3D" id="1.10.510.10">
    <property type="entry name" value="Transferase(Phosphotransferase) domain 1"/>
    <property type="match status" value="1"/>
</dbReference>
<gene>
    <name evidence="11" type="ORF">L1049_026420</name>
</gene>
<comment type="subcellular location">
    <subcellularLocation>
        <location evidence="1">Cell membrane</location>
        <topology evidence="1">Single-pass membrane protein</topology>
    </subcellularLocation>
</comment>
<dbReference type="InterPro" id="IPR052611">
    <property type="entry name" value="Plant_RLK_LysM"/>
</dbReference>
<evidence type="ECO:0000313" key="12">
    <source>
        <dbReference type="Proteomes" id="UP001415857"/>
    </source>
</evidence>
<evidence type="ECO:0000256" key="2">
    <source>
        <dbReference type="ARBA" id="ARBA00022475"/>
    </source>
</evidence>
<dbReference type="Pfam" id="PF23473">
    <property type="entry name" value="LysM3_LYK4_5"/>
    <property type="match status" value="1"/>
</dbReference>
<dbReference type="FunFam" id="1.10.510.10:FF:000468">
    <property type="entry name" value="PTI1-like tyrosine-protein kinase 3"/>
    <property type="match status" value="1"/>
</dbReference>
<dbReference type="Gene3D" id="3.30.200.20">
    <property type="entry name" value="Phosphorylase Kinase, domain 1"/>
    <property type="match status" value="1"/>
</dbReference>
<reference evidence="11 12" key="1">
    <citation type="journal article" date="2024" name="Plant J.">
        <title>Genome sequences and population genomics reveal climatic adaptation and genomic divergence between two closely related sweetgum species.</title>
        <authorList>
            <person name="Xu W.Q."/>
            <person name="Ren C.Q."/>
            <person name="Zhang X.Y."/>
            <person name="Comes H.P."/>
            <person name="Liu X.H."/>
            <person name="Li Y.G."/>
            <person name="Kettle C.J."/>
            <person name="Jalonen R."/>
            <person name="Gaisberger H."/>
            <person name="Ma Y.Z."/>
            <person name="Qiu Y.X."/>
        </authorList>
    </citation>
    <scope>NUCLEOTIDE SEQUENCE [LARGE SCALE GENOMIC DNA]</scope>
    <source>
        <strain evidence="11">Hangzhou</strain>
    </source>
</reference>
<dbReference type="Pfam" id="PF23472">
    <property type="entry name" value="LysM2_CERK1_LYK3_4_5"/>
    <property type="match status" value="1"/>
</dbReference>
<evidence type="ECO:0000313" key="11">
    <source>
        <dbReference type="EMBL" id="KAK9270834.1"/>
    </source>
</evidence>
<evidence type="ECO:0000256" key="9">
    <source>
        <dbReference type="ARBA" id="ARBA00023157"/>
    </source>
</evidence>
<evidence type="ECO:0000256" key="6">
    <source>
        <dbReference type="ARBA" id="ARBA00022840"/>
    </source>
</evidence>
<organism evidence="11 12">
    <name type="scientific">Liquidambar formosana</name>
    <name type="common">Formosan gum</name>
    <dbReference type="NCBI Taxonomy" id="63359"/>
    <lineage>
        <taxon>Eukaryota</taxon>
        <taxon>Viridiplantae</taxon>
        <taxon>Streptophyta</taxon>
        <taxon>Embryophyta</taxon>
        <taxon>Tracheophyta</taxon>
        <taxon>Spermatophyta</taxon>
        <taxon>Magnoliopsida</taxon>
        <taxon>eudicotyledons</taxon>
        <taxon>Gunneridae</taxon>
        <taxon>Pentapetalae</taxon>
        <taxon>Saxifragales</taxon>
        <taxon>Altingiaceae</taxon>
        <taxon>Liquidambar</taxon>
    </lineage>
</organism>
<comment type="caution">
    <text evidence="11">The sequence shown here is derived from an EMBL/GenBank/DDBJ whole genome shotgun (WGS) entry which is preliminary data.</text>
</comment>
<dbReference type="GO" id="GO:0005886">
    <property type="term" value="C:plasma membrane"/>
    <property type="evidence" value="ECO:0007669"/>
    <property type="project" value="UniProtKB-SubCell"/>
</dbReference>
<dbReference type="InterPro" id="IPR056562">
    <property type="entry name" value="LysM2_CERK1_LYK3_4_5"/>
</dbReference>
<keyword evidence="3" id="KW-0812">Transmembrane</keyword>
<keyword evidence="6" id="KW-0067">ATP-binding</keyword>
<evidence type="ECO:0000256" key="4">
    <source>
        <dbReference type="ARBA" id="ARBA00022729"/>
    </source>
</evidence>
<dbReference type="InterPro" id="IPR056563">
    <property type="entry name" value="LysM3_LYK4_5"/>
</dbReference>
<keyword evidence="5" id="KW-0547">Nucleotide-binding</keyword>
<dbReference type="InterPro" id="IPR000719">
    <property type="entry name" value="Prot_kinase_dom"/>
</dbReference>
<protein>
    <recommendedName>
        <fullName evidence="10">Protein kinase domain-containing protein</fullName>
    </recommendedName>
</protein>
<dbReference type="PANTHER" id="PTHR45927">
    <property type="entry name" value="LYSM-DOMAIN RECEPTOR-LIKE KINASE-RELATED"/>
    <property type="match status" value="1"/>
</dbReference>
<evidence type="ECO:0000256" key="7">
    <source>
        <dbReference type="ARBA" id="ARBA00022989"/>
    </source>
</evidence>
<dbReference type="PANTHER" id="PTHR45927:SF7">
    <property type="entry name" value="LYSM-DOMAIN RECEPTOR-LIKE KINASE"/>
    <property type="match status" value="1"/>
</dbReference>
<dbReference type="Pfam" id="PF00069">
    <property type="entry name" value="Pkinase"/>
    <property type="match status" value="1"/>
</dbReference>
<dbReference type="PROSITE" id="PS00108">
    <property type="entry name" value="PROTEIN_KINASE_ST"/>
    <property type="match status" value="1"/>
</dbReference>
<sequence length="497" mass="55207">MNLVDFSVPTTSILTSSNQSELAQINNATRRDTVFPTNKEVIVPVDCSCSGQYYQANTTYKIADDQETYFLIANETFQGLTNCDALMWANPYSQFDLQTGLELQVPLRCACPTKNQTAKGTKYLLTYSPHWDDNIPAIGDKFNVSAKSILSANEFSQEDPILLPFTTILIPLPTEPLSSQTIVRNDSCRFTSTYLYFDQAVKVFEFEEINKATENFSSKSRIKGSVYRGMFSSKILAVKKMGTDVSKEVNMLNKFNHFNLIKLHGVCENQGCFYLVFEYMENGSLREWLCNRGSRKTQSWAWRIQIALDVANGLHYLHSFTEPAYVHKDIKSSNVLLNSDLRAKIANFSLARTAERGTNSAALTTRVVGTRGYMAPEYIEEGLVTPMVDVYAFGVIMLELITGKDAVIVEGGGEILLSAAFISIMEGEKAEAELISFVDPNLKGNNGVEFALRVAKLSTACLTRDPASRPSMGDVVSSLSKIQANLQKLESSSVEFA</sequence>
<name>A0AAP0NGC8_LIQFO</name>
<dbReference type="EMBL" id="JBBPBK010000014">
    <property type="protein sequence ID" value="KAK9270834.1"/>
    <property type="molecule type" value="Genomic_DNA"/>
</dbReference>
<evidence type="ECO:0000256" key="1">
    <source>
        <dbReference type="ARBA" id="ARBA00004162"/>
    </source>
</evidence>
<accession>A0AAP0NGC8</accession>
<keyword evidence="12" id="KW-1185">Reference proteome</keyword>
<keyword evidence="9" id="KW-1015">Disulfide bond</keyword>
<evidence type="ECO:0000256" key="3">
    <source>
        <dbReference type="ARBA" id="ARBA00022692"/>
    </source>
</evidence>
<keyword evidence="7" id="KW-1133">Transmembrane helix</keyword>
<dbReference type="AlphaFoldDB" id="A0AAP0NGC8"/>
<dbReference type="SUPFAM" id="SSF56112">
    <property type="entry name" value="Protein kinase-like (PK-like)"/>
    <property type="match status" value="1"/>
</dbReference>
<keyword evidence="8" id="KW-0472">Membrane</keyword>
<proteinExistence type="predicted"/>
<dbReference type="Proteomes" id="UP001415857">
    <property type="component" value="Unassembled WGS sequence"/>
</dbReference>
<dbReference type="GO" id="GO:0004672">
    <property type="term" value="F:protein kinase activity"/>
    <property type="evidence" value="ECO:0007669"/>
    <property type="project" value="InterPro"/>
</dbReference>
<dbReference type="InterPro" id="IPR008271">
    <property type="entry name" value="Ser/Thr_kinase_AS"/>
</dbReference>